<protein>
    <recommendedName>
        <fullName evidence="1">Serine-threonine/tyrosine-protein kinase catalytic domain-containing protein</fullName>
    </recommendedName>
</protein>
<dbReference type="Gene3D" id="1.10.510.10">
    <property type="entry name" value="Transferase(Phosphotransferase) domain 1"/>
    <property type="match status" value="1"/>
</dbReference>
<evidence type="ECO:0000259" key="1">
    <source>
        <dbReference type="Pfam" id="PF07714"/>
    </source>
</evidence>
<accession>J9A7M6</accession>
<evidence type="ECO:0000313" key="3">
    <source>
        <dbReference type="Proteomes" id="UP000004810"/>
    </source>
</evidence>
<gene>
    <name evidence="2" type="ORF">WUBG_19163</name>
</gene>
<dbReference type="SUPFAM" id="SSF56112">
    <property type="entry name" value="Protein kinase-like (PK-like)"/>
    <property type="match status" value="1"/>
</dbReference>
<dbReference type="EMBL" id="ADBV01024706">
    <property type="protein sequence ID" value="EJW69930.1"/>
    <property type="molecule type" value="Genomic_DNA"/>
</dbReference>
<feature type="non-terminal residue" evidence="2">
    <location>
        <position position="1"/>
    </location>
</feature>
<organism evidence="2 3">
    <name type="scientific">Wuchereria bancrofti</name>
    <dbReference type="NCBI Taxonomy" id="6293"/>
    <lineage>
        <taxon>Eukaryota</taxon>
        <taxon>Metazoa</taxon>
        <taxon>Ecdysozoa</taxon>
        <taxon>Nematoda</taxon>
        <taxon>Chromadorea</taxon>
        <taxon>Rhabditida</taxon>
        <taxon>Spirurina</taxon>
        <taxon>Spiruromorpha</taxon>
        <taxon>Filarioidea</taxon>
        <taxon>Onchocercidae</taxon>
        <taxon>Wuchereria</taxon>
    </lineage>
</organism>
<dbReference type="GO" id="GO:0004672">
    <property type="term" value="F:protein kinase activity"/>
    <property type="evidence" value="ECO:0007669"/>
    <property type="project" value="InterPro"/>
</dbReference>
<evidence type="ECO:0000313" key="2">
    <source>
        <dbReference type="EMBL" id="EJW69930.1"/>
    </source>
</evidence>
<dbReference type="Proteomes" id="UP000004810">
    <property type="component" value="Unassembled WGS sequence"/>
</dbReference>
<name>J9A7M6_WUCBA</name>
<sequence>SKEHAISDNLSHKRRQLESYALVGTLKAEFICFKQYKRIPWNKAQLKFLYELKSLNHNNLTNFIGICYNDLDRFYVLHTLIERASLEDFIYDHQFNVDNTFKCAFIRDILKVLSVLSFNNNFYQCIHTNKVLIILKQNIKIILD</sequence>
<reference evidence="3" key="1">
    <citation type="submission" date="2012-08" db="EMBL/GenBank/DDBJ databases">
        <title>The Genome Sequence of Wuchereria bancrofti.</title>
        <authorList>
            <person name="Nutman T.B."/>
            <person name="Fink D.L."/>
            <person name="Russ C."/>
            <person name="Young S."/>
            <person name="Zeng Q."/>
            <person name="Koehrsen M."/>
            <person name="Alvarado L."/>
            <person name="Berlin A."/>
            <person name="Chapman S.B."/>
            <person name="Chen Z."/>
            <person name="Freedman E."/>
            <person name="Gellesch M."/>
            <person name="Goldberg J."/>
            <person name="Griggs A."/>
            <person name="Gujja S."/>
            <person name="Heilman E.R."/>
            <person name="Heiman D."/>
            <person name="Hepburn T."/>
            <person name="Howarth C."/>
            <person name="Jen D."/>
            <person name="Larson L."/>
            <person name="Lewis B."/>
            <person name="Mehta T."/>
            <person name="Park D."/>
            <person name="Pearson M."/>
            <person name="Roberts A."/>
            <person name="Saif S."/>
            <person name="Shea T."/>
            <person name="Shenoy N."/>
            <person name="Sisk P."/>
            <person name="Stolte C."/>
            <person name="Sykes S."/>
            <person name="Walk T."/>
            <person name="White J."/>
            <person name="Yandava C."/>
            <person name="Haas B."/>
            <person name="Henn M.R."/>
            <person name="Nusbaum C."/>
            <person name="Birren B."/>
        </authorList>
    </citation>
    <scope>NUCLEOTIDE SEQUENCE [LARGE SCALE GENOMIC DNA]</scope>
    <source>
        <strain evidence="3">NA</strain>
    </source>
</reference>
<comment type="caution">
    <text evidence="2">The sequence shown here is derived from an EMBL/GenBank/DDBJ whole genome shotgun (WGS) entry which is preliminary data.</text>
</comment>
<dbReference type="AlphaFoldDB" id="J9A7M6"/>
<dbReference type="InterPro" id="IPR001245">
    <property type="entry name" value="Ser-Thr/Tyr_kinase_cat_dom"/>
</dbReference>
<feature type="domain" description="Serine-threonine/tyrosine-protein kinase catalytic" evidence="1">
    <location>
        <begin position="43"/>
        <end position="141"/>
    </location>
</feature>
<proteinExistence type="predicted"/>
<dbReference type="Pfam" id="PF07714">
    <property type="entry name" value="PK_Tyr_Ser-Thr"/>
    <property type="match status" value="1"/>
</dbReference>
<dbReference type="InterPro" id="IPR011009">
    <property type="entry name" value="Kinase-like_dom_sf"/>
</dbReference>